<dbReference type="InterPro" id="IPR045428">
    <property type="entry name" value="EACC1"/>
</dbReference>
<organism evidence="1 2">
    <name type="scientific">Streptomyces cinerochromogenes</name>
    <dbReference type="NCBI Taxonomy" id="66422"/>
    <lineage>
        <taxon>Bacteria</taxon>
        <taxon>Bacillati</taxon>
        <taxon>Actinomycetota</taxon>
        <taxon>Actinomycetes</taxon>
        <taxon>Kitasatosporales</taxon>
        <taxon>Streptomycetaceae</taxon>
        <taxon>Streptomyces</taxon>
    </lineage>
</organism>
<protein>
    <submittedName>
        <fullName evidence="1">Uncharacterized protein</fullName>
    </submittedName>
</protein>
<gene>
    <name evidence="1" type="ORF">ACGFZB_18965</name>
</gene>
<keyword evidence="2" id="KW-1185">Reference proteome</keyword>
<evidence type="ECO:0000313" key="2">
    <source>
        <dbReference type="Proteomes" id="UP001604267"/>
    </source>
</evidence>
<name>A0ABW7BA15_9ACTN</name>
<dbReference type="EMBL" id="JBICYV010000008">
    <property type="protein sequence ID" value="MFG3012501.1"/>
    <property type="molecule type" value="Genomic_DNA"/>
</dbReference>
<accession>A0ABW7BA15</accession>
<proteinExistence type="predicted"/>
<dbReference type="Proteomes" id="UP001604267">
    <property type="component" value="Unassembled WGS sequence"/>
</dbReference>
<dbReference type="RefSeq" id="WP_392818534.1">
    <property type="nucleotide sequence ID" value="NZ_JBICYV010000008.1"/>
</dbReference>
<comment type="caution">
    <text evidence="1">The sequence shown here is derived from an EMBL/GenBank/DDBJ whole genome shotgun (WGS) entry which is preliminary data.</text>
</comment>
<evidence type="ECO:0000313" key="1">
    <source>
        <dbReference type="EMBL" id="MFG3012501.1"/>
    </source>
</evidence>
<dbReference type="Pfam" id="PF19953">
    <property type="entry name" value="EACC1"/>
    <property type="match status" value="1"/>
</dbReference>
<reference evidence="1 2" key="1">
    <citation type="submission" date="2024-10" db="EMBL/GenBank/DDBJ databases">
        <title>The Natural Products Discovery Center: Release of the First 8490 Sequenced Strains for Exploring Actinobacteria Biosynthetic Diversity.</title>
        <authorList>
            <person name="Kalkreuter E."/>
            <person name="Kautsar S.A."/>
            <person name="Yang D."/>
            <person name="Bader C.D."/>
            <person name="Teijaro C.N."/>
            <person name="Fluegel L."/>
            <person name="Davis C.M."/>
            <person name="Simpson J.R."/>
            <person name="Lauterbach L."/>
            <person name="Steele A.D."/>
            <person name="Gui C."/>
            <person name="Meng S."/>
            <person name="Li G."/>
            <person name="Viehrig K."/>
            <person name="Ye F."/>
            <person name="Su P."/>
            <person name="Kiefer A.F."/>
            <person name="Nichols A."/>
            <person name="Cepeda A.J."/>
            <person name="Yan W."/>
            <person name="Fan B."/>
            <person name="Jiang Y."/>
            <person name="Adhikari A."/>
            <person name="Zheng C.-J."/>
            <person name="Schuster L."/>
            <person name="Cowan T.M."/>
            <person name="Smanski M.J."/>
            <person name="Chevrette M.G."/>
            <person name="De Carvalho L.P.S."/>
            <person name="Shen B."/>
        </authorList>
    </citation>
    <scope>NUCLEOTIDE SEQUENCE [LARGE SCALE GENOMIC DNA]</scope>
    <source>
        <strain evidence="1 2">NPDC048320</strain>
    </source>
</reference>
<sequence>MEIRVRVARILPSGDGVADERSDTEGWTESFADWIVEDRRLGRSAVMRRVREAPADGGMSSGPPSWLSFAVDSGSFLTGVVGAWAAFRALLPRRAREGARLVVECGGNHYVINEETPEDAIRVAIALGLAPAPSGEEPGRAPS</sequence>